<organism evidence="6 8">
    <name type="scientific">Geobacillus proteiniphilus</name>
    <dbReference type="NCBI Taxonomy" id="860353"/>
    <lineage>
        <taxon>Bacteria</taxon>
        <taxon>Bacillati</taxon>
        <taxon>Bacillota</taxon>
        <taxon>Bacilli</taxon>
        <taxon>Bacillales</taxon>
        <taxon>Anoxybacillaceae</taxon>
        <taxon>Geobacillus</taxon>
    </lineage>
</organism>
<dbReference type="InterPro" id="IPR052023">
    <property type="entry name" value="Histidine_kinase_KdpD"/>
</dbReference>
<dbReference type="CDD" id="cd01987">
    <property type="entry name" value="USP_KdpD-like"/>
    <property type="match status" value="1"/>
</dbReference>
<dbReference type="AlphaFoldDB" id="A0A1Q5SLS3"/>
<dbReference type="FunFam" id="3.40.50.300:FF:000483">
    <property type="entry name" value="Sensor histidine kinase KdpD"/>
    <property type="match status" value="1"/>
</dbReference>
<evidence type="ECO:0000313" key="8">
    <source>
        <dbReference type="Proteomes" id="UP000186030"/>
    </source>
</evidence>
<sequence>MNHKYRRMTPEEILKKIENMKKGRLKIYIGAAPGVGKTFHMLRDAHDVREKGIDIVIGIVETHGRAETEAEIKDLEIIPRKKIHYKGKEFAELDVDAVIRRNPDVVIVDELAHTNAPGSKNKKRYQDVQEILQAGIHVWTAMNIQHLESVHDIVEQVTGVQVNERVPDFMLREADEIEVIDITPEALRERIKEGKVYGKEKIDQALNHFFRKGNLVALRELTLREVADDIEMRLEKEREEQGIEEPTGIHEKILVCVNYRPNAEKLIRRGWRIAQRLNAELYILHIKQKRQSPERAIAEWEKMAKQFGATFLVREAASRRVAHQIVDVCREYKITQIVMGMSARTRWEEIWKGSLINVIMQQLKHVDVLVVSDR</sequence>
<dbReference type="EMBL" id="MQMG01000063">
    <property type="protein sequence ID" value="OKO88958.1"/>
    <property type="molecule type" value="Genomic_DNA"/>
</dbReference>
<evidence type="ECO:0000256" key="3">
    <source>
        <dbReference type="ARBA" id="ARBA00023012"/>
    </source>
</evidence>
<dbReference type="GO" id="GO:0034220">
    <property type="term" value="P:monoatomic ion transmembrane transport"/>
    <property type="evidence" value="ECO:0007669"/>
    <property type="project" value="UniProtKB-KW"/>
</dbReference>
<reference evidence="6 8" key="1">
    <citation type="submission" date="2016-11" db="EMBL/GenBank/DDBJ databases">
        <authorList>
            <person name="Kadnikov V."/>
            <person name="Nazina T."/>
        </authorList>
    </citation>
    <scope>NUCLEOTIDE SEQUENCE [LARGE SCALE GENOMIC DNA]</scope>
    <source>
        <strain evidence="6 8">1017</strain>
    </source>
</reference>
<keyword evidence="6" id="KW-0407">Ion channel</keyword>
<evidence type="ECO:0000313" key="7">
    <source>
        <dbReference type="EMBL" id="WMJ16421.1"/>
    </source>
</evidence>
<dbReference type="GO" id="GO:0000155">
    <property type="term" value="F:phosphorelay sensor kinase activity"/>
    <property type="evidence" value="ECO:0007669"/>
    <property type="project" value="InterPro"/>
</dbReference>
<dbReference type="GO" id="GO:0005737">
    <property type="term" value="C:cytoplasm"/>
    <property type="evidence" value="ECO:0007669"/>
    <property type="project" value="UniProtKB-ARBA"/>
</dbReference>
<dbReference type="GO" id="GO:0005886">
    <property type="term" value="C:plasma membrane"/>
    <property type="evidence" value="ECO:0007669"/>
    <property type="project" value="TreeGrafter"/>
</dbReference>
<accession>A0A1Q5SLS3</accession>
<evidence type="ECO:0000256" key="2">
    <source>
        <dbReference type="ARBA" id="ARBA00022777"/>
    </source>
</evidence>
<name>A0A1Q5SLS3_9BACL</name>
<keyword evidence="9" id="KW-1185">Reference proteome</keyword>
<evidence type="ECO:0000259" key="4">
    <source>
        <dbReference type="Pfam" id="PF00582"/>
    </source>
</evidence>
<keyword evidence="6" id="KW-0813">Transport</keyword>
<feature type="domain" description="Signal transduction histidine kinase osmosensitive K+ channel sensor N-terminal" evidence="5">
    <location>
        <begin position="21"/>
        <end position="230"/>
    </location>
</feature>
<dbReference type="InterPro" id="IPR027417">
    <property type="entry name" value="P-loop_NTPase"/>
</dbReference>
<dbReference type="NCBIfam" id="NF038185">
    <property type="entry name" value="KdpD_non_kinase"/>
    <property type="match status" value="1"/>
</dbReference>
<dbReference type="RefSeq" id="WP_074044654.1">
    <property type="nucleotide sequence ID" value="NZ_CP133076.1"/>
</dbReference>
<dbReference type="InterPro" id="IPR006016">
    <property type="entry name" value="UspA"/>
</dbReference>
<dbReference type="Proteomes" id="UP000186030">
    <property type="component" value="Unassembled WGS sequence"/>
</dbReference>
<reference evidence="7 9" key="4">
    <citation type="submission" date="2023-08" db="EMBL/GenBank/DDBJ databases">
        <title>Genome sequencing of the thermostable Gram positive bacteria Geobacillus proteiniphilus strain T-6.</title>
        <authorList>
            <person name="Shulami S."/>
            <person name="Shoham Y."/>
        </authorList>
    </citation>
    <scope>NUCLEOTIDE SEQUENCE [LARGE SCALE GENOMIC DNA]</scope>
    <source>
        <strain evidence="7 9">T-6</strain>
    </source>
</reference>
<keyword evidence="6" id="KW-0406">Ion transport</keyword>
<reference evidence="8" key="2">
    <citation type="submission" date="2017-01" db="EMBL/GenBank/DDBJ databases">
        <title>Genome sequencing and annotation of Geobacillus sp. 1017, a Hydrocarbon-Oxidizing Thermophilic Bacterium Isolated from a Heavy Oil Reservoir (China).</title>
        <authorList>
            <person name="Kadnikov V.V."/>
            <person name="Mardanov A.V."/>
            <person name="Poltaraus A.B."/>
            <person name="Sokolova D.S."/>
            <person name="Semenova E.M."/>
            <person name="Ravin N.V."/>
            <person name="Tourova T.P."/>
            <person name="Nazina T.N."/>
        </authorList>
    </citation>
    <scope>NUCLEOTIDE SEQUENCE [LARGE SCALE GENOMIC DNA]</scope>
    <source>
        <strain evidence="8">1017</strain>
    </source>
</reference>
<evidence type="ECO:0000313" key="6">
    <source>
        <dbReference type="EMBL" id="OKO88958.1"/>
    </source>
</evidence>
<dbReference type="PANTHER" id="PTHR45569:SF1">
    <property type="entry name" value="SENSOR PROTEIN KDPD"/>
    <property type="match status" value="1"/>
</dbReference>
<gene>
    <name evidence="7" type="primary">kdpDN</name>
    <name evidence="6" type="ORF">BRO54_3463</name>
    <name evidence="7" type="ORF">RA955_17650</name>
</gene>
<dbReference type="Gene3D" id="3.40.50.620">
    <property type="entry name" value="HUPs"/>
    <property type="match status" value="1"/>
</dbReference>
<proteinExistence type="predicted"/>
<evidence type="ECO:0000256" key="1">
    <source>
        <dbReference type="ARBA" id="ARBA00022679"/>
    </source>
</evidence>
<dbReference type="PANTHER" id="PTHR45569">
    <property type="entry name" value="SENSOR PROTEIN KDPD"/>
    <property type="match status" value="1"/>
</dbReference>
<dbReference type="Pfam" id="PF02702">
    <property type="entry name" value="KdpD"/>
    <property type="match status" value="1"/>
</dbReference>
<dbReference type="Proteomes" id="UP001223761">
    <property type="component" value="Chromosome"/>
</dbReference>
<dbReference type="InterPro" id="IPR003852">
    <property type="entry name" value="Sig_transdc_His_kinase_KdpD_N"/>
</dbReference>
<dbReference type="SUPFAM" id="SSF52402">
    <property type="entry name" value="Adenine nucleotide alpha hydrolases-like"/>
    <property type="match status" value="1"/>
</dbReference>
<dbReference type="Gene3D" id="3.40.50.300">
    <property type="entry name" value="P-loop containing nucleotide triphosphate hydrolases"/>
    <property type="match status" value="1"/>
</dbReference>
<evidence type="ECO:0000313" key="9">
    <source>
        <dbReference type="Proteomes" id="UP001223761"/>
    </source>
</evidence>
<dbReference type="Pfam" id="PF00582">
    <property type="entry name" value="Usp"/>
    <property type="match status" value="1"/>
</dbReference>
<feature type="domain" description="UspA" evidence="4">
    <location>
        <begin position="251"/>
        <end position="371"/>
    </location>
</feature>
<reference evidence="6" key="3">
    <citation type="journal article" date="2019" name="Int. J. Syst. Evol. Microbiol.">
        <title>Geobacillus proteiniphilus sp. nov., a thermophilic bacterium isolated from a high-temperature heavy oil reservoir in China.</title>
        <authorList>
            <person name="Semenova E.M."/>
            <person name="Sokolova D.S."/>
            <person name="Grouzdev D.S."/>
            <person name="Poltaraus A.B."/>
            <person name="Vinokurova N.G."/>
            <person name="Tourova T.P."/>
            <person name="Nazina T.N."/>
        </authorList>
    </citation>
    <scope>NUCLEOTIDE SEQUENCE</scope>
    <source>
        <strain evidence="6">1017</strain>
    </source>
</reference>
<dbReference type="EMBL" id="CP133076">
    <property type="protein sequence ID" value="WMJ16421.1"/>
    <property type="molecule type" value="Genomic_DNA"/>
</dbReference>
<keyword evidence="3" id="KW-0902">Two-component regulatory system</keyword>
<protein>
    <submittedName>
        <fullName evidence="7">KdpD-like non-kinase potassium sensor</fullName>
    </submittedName>
    <submittedName>
        <fullName evidence="6">Osmosensitive K+ channel histidine kinase KdpD</fullName>
    </submittedName>
</protein>
<evidence type="ECO:0000259" key="5">
    <source>
        <dbReference type="Pfam" id="PF02702"/>
    </source>
</evidence>
<dbReference type="SUPFAM" id="SSF52540">
    <property type="entry name" value="P-loop containing nucleoside triphosphate hydrolases"/>
    <property type="match status" value="1"/>
</dbReference>
<keyword evidence="1" id="KW-0808">Transferase</keyword>
<keyword evidence="2 6" id="KW-0418">Kinase</keyword>
<dbReference type="InterPro" id="IPR014729">
    <property type="entry name" value="Rossmann-like_a/b/a_fold"/>
</dbReference>